<evidence type="ECO:0000256" key="7">
    <source>
        <dbReference type="ARBA" id="ARBA00023125"/>
    </source>
</evidence>
<proteinExistence type="inferred from homology"/>
<dbReference type="InterPro" id="IPR048538">
    <property type="entry name" value="Rrn7_cyclin_C"/>
</dbReference>
<sequence length="619" mass="69308">MAPRPRCPVCRSRQWHKEPASGLIACSEGHVLQNYRNEAADADEPSPYALRKRTLKSGRKKGEKHGKSDPKIYHGSRAQFHYAQCQQVILRLQIVALTREWDLPPEFEILCRDLWALYLSLLPQPLPAEPYYYAQELREGGDQGGNPDPLHRTSDMPVSPEMSTSPNNEGLPNEDRTEGSEGEETDDSDGSDSDDQDEAAQGRVEDPELAALLRENSESSSSSSSEADSDTEDKTEGKSKAPAAPRGQGKRKGKYTHEGLQSTLAVLLVALWMLRVPVVYADMRRLIEMFKLPYLDPLRLLPQNMSRHLTKYSIQSLSPAHAPQTLVLHRVVKRFSRRLFAVYGIFTPEANGGPILWRTVRCMGGTPSLYILTKRLAYILSLPLTLHHSLAPGLKKLKARDPDFHKYDDVPPELALAAAVIIVLKMIYGLDGKPRSAKNEDDPACWLPRVDEFLELVKQMDGVDAKGRDQVFSSTSTMRVDSLSDEMLDEYLSFCERALLGHEGDGKIGGKSVLERFFPLEGDRMACDASRGREAYPQPDLHANLPVESPHAGLGPGDEYKIYQGRDVLGNIGDDLEVVVARASQWVGVSNNEMLGVVETYERRVVRWWTNAKRRSREK</sequence>
<keyword evidence="5" id="KW-0862">Zinc</keyword>
<dbReference type="Pfam" id="PF20644">
    <property type="entry name" value="Rrn7_cyclin_N"/>
    <property type="match status" value="1"/>
</dbReference>
<feature type="compositionally biased region" description="Basic residues" evidence="10">
    <location>
        <begin position="53"/>
        <end position="64"/>
    </location>
</feature>
<feature type="domain" description="Rrn7/TAF1B N-terminal cyclin" evidence="11">
    <location>
        <begin position="217"/>
        <end position="303"/>
    </location>
</feature>
<feature type="compositionally biased region" description="Acidic residues" evidence="10">
    <location>
        <begin position="180"/>
        <end position="198"/>
    </location>
</feature>
<evidence type="ECO:0000313" key="14">
    <source>
        <dbReference type="Proteomes" id="UP001556367"/>
    </source>
</evidence>
<feature type="region of interest" description="Disordered" evidence="10">
    <location>
        <begin position="53"/>
        <end position="72"/>
    </location>
</feature>
<evidence type="ECO:0000256" key="1">
    <source>
        <dbReference type="ARBA" id="ARBA00004604"/>
    </source>
</evidence>
<dbReference type="PANTHER" id="PTHR31576">
    <property type="entry name" value="TATA BOX-BINDING PROTEIN-ASSOCIATED FACTOR RNA POLYMERASE I SUBUNIT B"/>
    <property type="match status" value="1"/>
</dbReference>
<comment type="similarity">
    <text evidence="2">Belongs to the RRN7/TAF1B family.</text>
</comment>
<keyword evidence="4" id="KW-0863">Zinc-finger</keyword>
<evidence type="ECO:0000259" key="12">
    <source>
        <dbReference type="Pfam" id="PF20645"/>
    </source>
</evidence>
<feature type="compositionally biased region" description="Polar residues" evidence="10">
    <location>
        <begin position="161"/>
        <end position="170"/>
    </location>
</feature>
<dbReference type="InterPro" id="IPR033599">
    <property type="entry name" value="TAF1B/Rrn7"/>
</dbReference>
<dbReference type="Pfam" id="PF20645">
    <property type="entry name" value="Rrn7_cyclin_C"/>
    <property type="match status" value="1"/>
</dbReference>
<evidence type="ECO:0000256" key="3">
    <source>
        <dbReference type="ARBA" id="ARBA00022723"/>
    </source>
</evidence>
<reference evidence="14" key="1">
    <citation type="submission" date="2024-06" db="EMBL/GenBank/DDBJ databases">
        <title>Multi-omics analyses provide insights into the biosynthesis of the anticancer antibiotic pleurotin in Hohenbuehelia grisea.</title>
        <authorList>
            <person name="Weaver J.A."/>
            <person name="Alberti F."/>
        </authorList>
    </citation>
    <scope>NUCLEOTIDE SEQUENCE [LARGE SCALE GENOMIC DNA]</scope>
    <source>
        <strain evidence="14">T-177</strain>
    </source>
</reference>
<keyword evidence="7" id="KW-0238">DNA-binding</keyword>
<keyword evidence="14" id="KW-1185">Reference proteome</keyword>
<comment type="caution">
    <text evidence="13">The sequence shown here is derived from an EMBL/GenBank/DDBJ whole genome shotgun (WGS) entry which is preliminary data.</text>
</comment>
<evidence type="ECO:0000256" key="10">
    <source>
        <dbReference type="SAM" id="MobiDB-lite"/>
    </source>
</evidence>
<organism evidence="13 14">
    <name type="scientific">Hohenbuehelia grisea</name>
    <dbReference type="NCBI Taxonomy" id="104357"/>
    <lineage>
        <taxon>Eukaryota</taxon>
        <taxon>Fungi</taxon>
        <taxon>Dikarya</taxon>
        <taxon>Basidiomycota</taxon>
        <taxon>Agaricomycotina</taxon>
        <taxon>Agaricomycetes</taxon>
        <taxon>Agaricomycetidae</taxon>
        <taxon>Agaricales</taxon>
        <taxon>Pleurotineae</taxon>
        <taxon>Pleurotaceae</taxon>
        <taxon>Hohenbuehelia</taxon>
    </lineage>
</organism>
<dbReference type="PANTHER" id="PTHR31576:SF2">
    <property type="entry name" value="TATA BOX-BINDING PROTEIN-ASSOCIATED FACTOR RNA POLYMERASE I SUBUNIT B"/>
    <property type="match status" value="1"/>
</dbReference>
<keyword evidence="3" id="KW-0479">Metal-binding</keyword>
<evidence type="ECO:0008006" key="15">
    <source>
        <dbReference type="Google" id="ProtNLM"/>
    </source>
</evidence>
<comment type="subcellular location">
    <subcellularLocation>
        <location evidence="1">Nucleus</location>
        <location evidence="1">Nucleolus</location>
    </subcellularLocation>
</comment>
<keyword evidence="9" id="KW-0539">Nucleus</keyword>
<dbReference type="Proteomes" id="UP001556367">
    <property type="component" value="Unassembled WGS sequence"/>
</dbReference>
<name>A0ABR3J1V4_9AGAR</name>
<feature type="region of interest" description="Disordered" evidence="10">
    <location>
        <begin position="138"/>
        <end position="255"/>
    </location>
</feature>
<accession>A0ABR3J1V4</accession>
<evidence type="ECO:0000256" key="8">
    <source>
        <dbReference type="ARBA" id="ARBA00023163"/>
    </source>
</evidence>
<dbReference type="EMBL" id="JASNQZ010000012">
    <property type="protein sequence ID" value="KAL0949478.1"/>
    <property type="molecule type" value="Genomic_DNA"/>
</dbReference>
<dbReference type="InterPro" id="IPR048540">
    <property type="entry name" value="Rrn7_cyclin_N"/>
</dbReference>
<protein>
    <recommendedName>
        <fullName evidence="15">RRN7-type domain-containing protein</fullName>
    </recommendedName>
</protein>
<evidence type="ECO:0000256" key="5">
    <source>
        <dbReference type="ARBA" id="ARBA00022833"/>
    </source>
</evidence>
<gene>
    <name evidence="13" type="ORF">HGRIS_009531</name>
</gene>
<evidence type="ECO:0000259" key="11">
    <source>
        <dbReference type="Pfam" id="PF20644"/>
    </source>
</evidence>
<evidence type="ECO:0000256" key="9">
    <source>
        <dbReference type="ARBA" id="ARBA00023242"/>
    </source>
</evidence>
<evidence type="ECO:0000256" key="6">
    <source>
        <dbReference type="ARBA" id="ARBA00023015"/>
    </source>
</evidence>
<evidence type="ECO:0000256" key="2">
    <source>
        <dbReference type="ARBA" id="ARBA00006899"/>
    </source>
</evidence>
<keyword evidence="8" id="KW-0804">Transcription</keyword>
<evidence type="ECO:0000313" key="13">
    <source>
        <dbReference type="EMBL" id="KAL0949478.1"/>
    </source>
</evidence>
<feature type="domain" description="Rrn7/TAF1B C-terminal cyclin" evidence="12">
    <location>
        <begin position="323"/>
        <end position="498"/>
    </location>
</feature>
<feature type="compositionally biased region" description="Low complexity" evidence="10">
    <location>
        <begin position="209"/>
        <end position="226"/>
    </location>
</feature>
<keyword evidence="6" id="KW-0805">Transcription regulation</keyword>
<evidence type="ECO:0000256" key="4">
    <source>
        <dbReference type="ARBA" id="ARBA00022771"/>
    </source>
</evidence>